<dbReference type="AlphaFoldDB" id="A0AB39BFQ5"/>
<evidence type="ECO:0000256" key="1">
    <source>
        <dbReference type="SAM" id="SignalP"/>
    </source>
</evidence>
<evidence type="ECO:0000313" key="3">
    <source>
        <dbReference type="EMBL" id="XDI05243.1"/>
    </source>
</evidence>
<feature type="domain" description="GH29D-like beta-sandwich" evidence="2">
    <location>
        <begin position="579"/>
        <end position="645"/>
    </location>
</feature>
<dbReference type="RefSeq" id="WP_368497627.1">
    <property type="nucleotide sequence ID" value="NZ_CP162511.1"/>
</dbReference>
<dbReference type="InterPro" id="IPR008979">
    <property type="entry name" value="Galactose-bd-like_sf"/>
</dbReference>
<dbReference type="Gene3D" id="2.60.120.260">
    <property type="entry name" value="Galactose-binding domain-like"/>
    <property type="match status" value="1"/>
</dbReference>
<dbReference type="InterPro" id="IPR059177">
    <property type="entry name" value="GH29D-like_dom"/>
</dbReference>
<feature type="chain" id="PRO_5044309672" evidence="1">
    <location>
        <begin position="25"/>
        <end position="882"/>
    </location>
</feature>
<reference evidence="3" key="1">
    <citation type="submission" date="2024-05" db="EMBL/GenBank/DDBJ databases">
        <title>Herbiconiux sp. A18JL235.</title>
        <authorList>
            <person name="Zhang G."/>
        </authorList>
    </citation>
    <scope>NUCLEOTIDE SEQUENCE</scope>
    <source>
        <strain evidence="3">A18JL235</strain>
    </source>
</reference>
<proteinExistence type="predicted"/>
<sequence>MRRDVRTAALAALASGGLLVGALAGGVQVAAAAPGGDQPVDVVVHTGDLVQDDYLGVGVNVIPWSLMGDTATLGYDEADWQVDVERTLTLKPKVARFWFQIDWMELQKGQYDFDSPEMKAVYRYLDAFEQAGTEIELNFGWKVGERVHDWFAIPGVEDPYISAPADLPAYGRSASALLQNLWGRGYDNVKYLTYYNEPNGSWDFEAPGDEKAYYAQMAQAVSDQLVADGIRDRIEIWGPEEVSAPEWTAFMEQNAPDAFDGYSFHLYGEAYSSLDDIIDARTSVANGKPVSMTEFGWASPEASVWETGYANYVIDSANKGVHTNLVWQLNGVMTDDPRGDTNGDYNLWDSVILGLEPSPAFYEAGPLLRYIPAHSSVYATEVSSPDARATAFRDGDGEWTVLVETKDGTAKDVTVRFDGEKAREASKGTYTRIAKTDADAVPEQNALLPASSGSLKVKKGAFTDREVTDAHTQLVYTQAAAETQVALDDPQIEVVGGSTTRLGASIVDGNANVTWSVIGSDGGTVSPSGTYTAPEVTTERTVAIKATSRSDSSSYAVQQVLVTPAHRDGVTDAPVFSLPAGQYASLEGVTITSSTEGASIHYTTDGSQPTAESPEYTGQIVLPALKTTYLRAIAIAPGQEASGTTSRLYKVLDVQNAPDGYTFCAYEGQQCAFDGEQSVVYGSDGLFAYGTFAGGVSCAAESFGSNPNPGGGNRCFVSPVIPDDVPAVTVFNAGFEKPATSSAANGPMVNGWTFSVRSGVQSNTSPFVPAFPAPEGERTAYLKTDSGLASSIEQAVRFPAGSYAITFQAANRSGFGGQQEFDVTVDGEVVAHVVPSMTGEYQLYQSDPFTVDAGEHTIAFVATTTDGDNTAFVDQVAVVAVP</sequence>
<organism evidence="3">
    <name type="scientific">Herbiconiux sp. A18JL235</name>
    <dbReference type="NCBI Taxonomy" id="3152363"/>
    <lineage>
        <taxon>Bacteria</taxon>
        <taxon>Bacillati</taxon>
        <taxon>Actinomycetota</taxon>
        <taxon>Actinomycetes</taxon>
        <taxon>Micrococcales</taxon>
        <taxon>Microbacteriaceae</taxon>
        <taxon>Herbiconiux</taxon>
    </lineage>
</organism>
<keyword evidence="1" id="KW-0732">Signal</keyword>
<accession>A0AB39BFQ5</accession>
<dbReference type="EMBL" id="CP162511">
    <property type="protein sequence ID" value="XDI05243.1"/>
    <property type="molecule type" value="Genomic_DNA"/>
</dbReference>
<evidence type="ECO:0000259" key="2">
    <source>
        <dbReference type="Pfam" id="PF13290"/>
    </source>
</evidence>
<protein>
    <submittedName>
        <fullName evidence="3">Chitobiase/beta-hexosaminidase C-terminal domain-containing protein</fullName>
    </submittedName>
</protein>
<feature type="signal peptide" evidence="1">
    <location>
        <begin position="1"/>
        <end position="24"/>
    </location>
</feature>
<dbReference type="Gene3D" id="3.20.20.80">
    <property type="entry name" value="Glycosidases"/>
    <property type="match status" value="1"/>
</dbReference>
<dbReference type="InterPro" id="IPR017853">
    <property type="entry name" value="GH"/>
</dbReference>
<dbReference type="Pfam" id="PF13290">
    <property type="entry name" value="CHB_HEX_C_1"/>
    <property type="match status" value="1"/>
</dbReference>
<name>A0AB39BFQ5_9MICO</name>
<dbReference type="SUPFAM" id="SSF51445">
    <property type="entry name" value="(Trans)glycosidases"/>
    <property type="match status" value="1"/>
</dbReference>
<dbReference type="SUPFAM" id="SSF49785">
    <property type="entry name" value="Galactose-binding domain-like"/>
    <property type="match status" value="1"/>
</dbReference>
<gene>
    <name evidence="3" type="ORF">ABFY20_18280</name>
</gene>